<organism evidence="1 2">
    <name type="scientific">Aduncisulcus paluster</name>
    <dbReference type="NCBI Taxonomy" id="2918883"/>
    <lineage>
        <taxon>Eukaryota</taxon>
        <taxon>Metamonada</taxon>
        <taxon>Carpediemonas-like organisms</taxon>
        <taxon>Aduncisulcus</taxon>
    </lineage>
</organism>
<comment type="caution">
    <text evidence="1">The sequence shown here is derived from an EMBL/GenBank/DDBJ whole genome shotgun (WGS) entry which is preliminary data.</text>
</comment>
<evidence type="ECO:0000313" key="2">
    <source>
        <dbReference type="Proteomes" id="UP001057375"/>
    </source>
</evidence>
<dbReference type="EMBL" id="BQXS01012537">
    <property type="protein sequence ID" value="GKT24691.1"/>
    <property type="molecule type" value="Genomic_DNA"/>
</dbReference>
<accession>A0ABQ5K400</accession>
<gene>
    <name evidence="1" type="ORF">ADUPG1_012817</name>
</gene>
<dbReference type="Proteomes" id="UP001057375">
    <property type="component" value="Unassembled WGS sequence"/>
</dbReference>
<sequence length="151" mass="17083">MKSTAQMHESMVKVFCGANIPQSIQKHPEPHFQDYRILKQLHSDRARVLVWLPPSIFGSKMISSGTIVELRGVLTVLLSSIIVSSVRALRAIFASLVMVDEICGKVLRTSLCTKKNQMQQIYSIYVIDRGQMIDEGKPCLSRRNQYVYANV</sequence>
<reference evidence="1" key="1">
    <citation type="submission" date="2022-03" db="EMBL/GenBank/DDBJ databases">
        <title>Draft genome sequence of Aduncisulcus paluster, a free-living microaerophilic Fornicata.</title>
        <authorList>
            <person name="Yuyama I."/>
            <person name="Kume K."/>
            <person name="Tamura T."/>
            <person name="Inagaki Y."/>
            <person name="Hashimoto T."/>
        </authorList>
    </citation>
    <scope>NUCLEOTIDE SEQUENCE</scope>
    <source>
        <strain evidence="1">NY0171</strain>
    </source>
</reference>
<protein>
    <submittedName>
        <fullName evidence="1">Uncharacterized protein</fullName>
    </submittedName>
</protein>
<keyword evidence="2" id="KW-1185">Reference proteome</keyword>
<name>A0ABQ5K400_9EUKA</name>
<evidence type="ECO:0000313" key="1">
    <source>
        <dbReference type="EMBL" id="GKT24691.1"/>
    </source>
</evidence>
<proteinExistence type="predicted"/>